<accession>A0A0J1FTE4</accession>
<dbReference type="AlphaFoldDB" id="A0A0J1FTE4"/>
<sequence>MKRILIADDASFMRLMIGEILARKGLPETLEAENGLQAVELFRTYRPILTILDITMPELDGLAALEEILKIDPSAKVIICSAVASEATVSDALQRGAADFISKPFRPDELLRIVKKYLE</sequence>
<protein>
    <recommendedName>
        <fullName evidence="1">Stage 0 sporulation protein A homolog</fullName>
    </recommendedName>
</protein>
<dbReference type="PANTHER" id="PTHR44591">
    <property type="entry name" value="STRESS RESPONSE REGULATOR PROTEIN 1"/>
    <property type="match status" value="1"/>
</dbReference>
<reference evidence="6 7" key="1">
    <citation type="submission" date="2015-06" db="EMBL/GenBank/DDBJ databases">
        <title>Draft genome of the moderately acidophilic sulfate reducer Candidatus Desulfosporosinus acididurans strain M1.</title>
        <authorList>
            <person name="Poehlein A."/>
            <person name="Petzsch P."/>
            <person name="Johnson B.D."/>
            <person name="Schloemann M."/>
            <person name="Daniel R."/>
            <person name="Muehling M."/>
        </authorList>
    </citation>
    <scope>NUCLEOTIDE SEQUENCE [LARGE SCALE GENOMIC DNA]</scope>
    <source>
        <strain evidence="6 7">M1</strain>
    </source>
</reference>
<dbReference type="GO" id="GO:0000160">
    <property type="term" value="P:phosphorelay signal transduction system"/>
    <property type="evidence" value="ECO:0007669"/>
    <property type="project" value="InterPro"/>
</dbReference>
<dbReference type="PATRIC" id="fig|476652.3.peg.1717"/>
<dbReference type="InterPro" id="IPR011006">
    <property type="entry name" value="CheY-like_superfamily"/>
</dbReference>
<dbReference type="RefSeq" id="WP_047809556.1">
    <property type="nucleotide sequence ID" value="NZ_LDZY01000005.1"/>
</dbReference>
<dbReference type="SUPFAM" id="SSF52172">
    <property type="entry name" value="CheY-like"/>
    <property type="match status" value="1"/>
</dbReference>
<comment type="function">
    <text evidence="3">May play the central regulatory role in sporulation. It may be an element of the effector pathway responsible for the activation of sporulation genes in response to nutritional stress. Spo0A may act in concert with spo0H (a sigma factor) to control the expression of some genes that are critical to the sporulation process.</text>
</comment>
<dbReference type="PANTHER" id="PTHR44591:SF3">
    <property type="entry name" value="RESPONSE REGULATORY DOMAIN-CONTAINING PROTEIN"/>
    <property type="match status" value="1"/>
</dbReference>
<evidence type="ECO:0000256" key="2">
    <source>
        <dbReference type="ARBA" id="ARBA00022553"/>
    </source>
</evidence>
<evidence type="ECO:0000313" key="6">
    <source>
        <dbReference type="EMBL" id="KLU66263.1"/>
    </source>
</evidence>
<feature type="domain" description="Response regulatory" evidence="5">
    <location>
        <begin position="3"/>
        <end position="118"/>
    </location>
</feature>
<evidence type="ECO:0000256" key="3">
    <source>
        <dbReference type="ARBA" id="ARBA00024867"/>
    </source>
</evidence>
<dbReference type="InterPro" id="IPR050595">
    <property type="entry name" value="Bact_response_regulator"/>
</dbReference>
<organism evidence="6 7">
    <name type="scientific">Desulfosporosinus acididurans</name>
    <dbReference type="NCBI Taxonomy" id="476652"/>
    <lineage>
        <taxon>Bacteria</taxon>
        <taxon>Bacillati</taxon>
        <taxon>Bacillota</taxon>
        <taxon>Clostridia</taxon>
        <taxon>Eubacteriales</taxon>
        <taxon>Desulfitobacteriaceae</taxon>
        <taxon>Desulfosporosinus</taxon>
    </lineage>
</organism>
<name>A0A0J1FTE4_9FIRM</name>
<dbReference type="InterPro" id="IPR001789">
    <property type="entry name" value="Sig_transdc_resp-reg_receiver"/>
</dbReference>
<gene>
    <name evidence="6" type="primary">cheY_4</name>
    <name evidence="6" type="ORF">DEAC_c16620</name>
</gene>
<evidence type="ECO:0000256" key="4">
    <source>
        <dbReference type="PROSITE-ProRule" id="PRU00169"/>
    </source>
</evidence>
<dbReference type="Proteomes" id="UP000036356">
    <property type="component" value="Unassembled WGS sequence"/>
</dbReference>
<keyword evidence="2 4" id="KW-0597">Phosphoprotein</keyword>
<dbReference type="Pfam" id="PF00072">
    <property type="entry name" value="Response_reg"/>
    <property type="match status" value="1"/>
</dbReference>
<evidence type="ECO:0000313" key="7">
    <source>
        <dbReference type="Proteomes" id="UP000036356"/>
    </source>
</evidence>
<dbReference type="Gene3D" id="3.40.50.2300">
    <property type="match status" value="1"/>
</dbReference>
<keyword evidence="7" id="KW-1185">Reference proteome</keyword>
<feature type="modified residue" description="4-aspartylphosphate" evidence="4">
    <location>
        <position position="53"/>
    </location>
</feature>
<dbReference type="SMART" id="SM00448">
    <property type="entry name" value="REC"/>
    <property type="match status" value="1"/>
</dbReference>
<evidence type="ECO:0000256" key="1">
    <source>
        <dbReference type="ARBA" id="ARBA00018672"/>
    </source>
</evidence>
<dbReference type="STRING" id="476652.DEAC_c16620"/>
<evidence type="ECO:0000259" key="5">
    <source>
        <dbReference type="PROSITE" id="PS50110"/>
    </source>
</evidence>
<dbReference type="PROSITE" id="PS50110">
    <property type="entry name" value="RESPONSE_REGULATORY"/>
    <property type="match status" value="1"/>
</dbReference>
<dbReference type="EMBL" id="LDZY01000005">
    <property type="protein sequence ID" value="KLU66263.1"/>
    <property type="molecule type" value="Genomic_DNA"/>
</dbReference>
<proteinExistence type="predicted"/>
<comment type="caution">
    <text evidence="6">The sequence shown here is derived from an EMBL/GenBank/DDBJ whole genome shotgun (WGS) entry which is preliminary data.</text>
</comment>